<dbReference type="InterPro" id="IPR011008">
    <property type="entry name" value="Dimeric_a/b-barrel"/>
</dbReference>
<keyword evidence="2" id="KW-1185">Reference proteome</keyword>
<dbReference type="GO" id="GO:0004497">
    <property type="term" value="F:monooxygenase activity"/>
    <property type="evidence" value="ECO:0007669"/>
    <property type="project" value="UniProtKB-KW"/>
</dbReference>
<dbReference type="EMBL" id="CP042582">
    <property type="protein sequence ID" value="QEX20131.1"/>
    <property type="molecule type" value="Genomic_DNA"/>
</dbReference>
<keyword evidence="1" id="KW-0503">Monooxygenase</keyword>
<accession>A0A5J6MS95</accession>
<proteinExistence type="predicted"/>
<dbReference type="KEGG" id="hadh:FRZ61_00450"/>
<dbReference type="AlphaFoldDB" id="A0A5J6MS95"/>
<gene>
    <name evidence="1" type="ORF">FRZ61_00450</name>
</gene>
<dbReference type="OrthoDB" id="7210869at2"/>
<protein>
    <submittedName>
        <fullName evidence="1">Antibiotic biosynthesis monooxygenase</fullName>
    </submittedName>
</protein>
<organism evidence="1 2">
    <name type="scientific">Hypericibacter adhaerens</name>
    <dbReference type="NCBI Taxonomy" id="2602016"/>
    <lineage>
        <taxon>Bacteria</taxon>
        <taxon>Pseudomonadati</taxon>
        <taxon>Pseudomonadota</taxon>
        <taxon>Alphaproteobacteria</taxon>
        <taxon>Rhodospirillales</taxon>
        <taxon>Dongiaceae</taxon>
        <taxon>Hypericibacter</taxon>
    </lineage>
</organism>
<keyword evidence="1" id="KW-0560">Oxidoreductase</keyword>
<name>A0A5J6MS95_9PROT</name>
<sequence length="100" mass="11444">MIVRIWHGATPVAKADSYLKLMRDVALSDYKSTPGNKGAYALRRIEGDLAHFHMLTFWDSLAAIERFAGTPVETAKYYPFDKDYLVELEPTATHYEAFDR</sequence>
<evidence type="ECO:0000313" key="2">
    <source>
        <dbReference type="Proteomes" id="UP000325797"/>
    </source>
</evidence>
<evidence type="ECO:0000313" key="1">
    <source>
        <dbReference type="EMBL" id="QEX20131.1"/>
    </source>
</evidence>
<dbReference type="RefSeq" id="WP_151114398.1">
    <property type="nucleotide sequence ID" value="NZ_CP042582.1"/>
</dbReference>
<dbReference type="Proteomes" id="UP000325797">
    <property type="component" value="Chromosome"/>
</dbReference>
<dbReference type="SUPFAM" id="SSF54909">
    <property type="entry name" value="Dimeric alpha+beta barrel"/>
    <property type="match status" value="1"/>
</dbReference>
<reference evidence="1 2" key="1">
    <citation type="submission" date="2019-08" db="EMBL/GenBank/DDBJ databases">
        <title>Hyperibacter terrae gen. nov., sp. nov. and Hyperibacter viscosus sp. nov., two new members in the family Rhodospirillaceae isolated from the rhizosphere of Hypericum perforatum.</title>
        <authorList>
            <person name="Noviana Z."/>
        </authorList>
    </citation>
    <scope>NUCLEOTIDE SEQUENCE [LARGE SCALE GENOMIC DNA]</scope>
    <source>
        <strain evidence="1 2">R5959</strain>
    </source>
</reference>